<dbReference type="PROSITE" id="PS50059">
    <property type="entry name" value="FKBP_PPIASE"/>
    <property type="match status" value="1"/>
</dbReference>
<dbReference type="Gene3D" id="1.25.40.10">
    <property type="entry name" value="Tetratricopeptide repeat domain"/>
    <property type="match status" value="1"/>
</dbReference>
<feature type="compositionally biased region" description="Polar residues" evidence="16">
    <location>
        <begin position="57"/>
        <end position="73"/>
    </location>
</feature>
<dbReference type="AlphaFoldDB" id="B3RSG2"/>
<evidence type="ECO:0000256" key="5">
    <source>
        <dbReference type="ARBA" id="ARBA00022481"/>
    </source>
</evidence>
<evidence type="ECO:0000256" key="3">
    <source>
        <dbReference type="ARBA" id="ARBA00004245"/>
    </source>
</evidence>
<keyword evidence="20" id="KW-1185">Reference proteome</keyword>
<organism evidence="19 20">
    <name type="scientific">Trichoplax adhaerens</name>
    <name type="common">Trichoplax reptans</name>
    <dbReference type="NCBI Taxonomy" id="10228"/>
    <lineage>
        <taxon>Eukaryota</taxon>
        <taxon>Metazoa</taxon>
        <taxon>Placozoa</taxon>
        <taxon>Uniplacotomia</taxon>
        <taxon>Trichoplacea</taxon>
        <taxon>Trichoplacidae</taxon>
        <taxon>Trichoplax</taxon>
    </lineage>
</organism>
<keyword evidence="17" id="KW-1133">Transmembrane helix</keyword>
<feature type="region of interest" description="Disordered" evidence="16">
    <location>
        <begin position="1"/>
        <end position="80"/>
    </location>
</feature>
<dbReference type="Gene3D" id="3.10.50.40">
    <property type="match status" value="1"/>
</dbReference>
<evidence type="ECO:0000256" key="11">
    <source>
        <dbReference type="ARBA" id="ARBA00023128"/>
    </source>
</evidence>
<keyword evidence="6" id="KW-0597">Phosphoprotein</keyword>
<accession>B3RSG2</accession>
<evidence type="ECO:0000256" key="13">
    <source>
        <dbReference type="ARBA" id="ARBA00023242"/>
    </source>
</evidence>
<dbReference type="GO" id="GO:0043066">
    <property type="term" value="P:negative regulation of apoptotic process"/>
    <property type="evidence" value="ECO:0000318"/>
    <property type="project" value="GO_Central"/>
</dbReference>
<evidence type="ECO:0000256" key="15">
    <source>
        <dbReference type="PROSITE-ProRule" id="PRU00339"/>
    </source>
</evidence>
<comment type="catalytic activity">
    <reaction evidence="14">
        <text>[protein]-peptidylproline (omega=180) = [protein]-peptidylproline (omega=0)</text>
        <dbReference type="Rhea" id="RHEA:16237"/>
        <dbReference type="Rhea" id="RHEA-COMP:10747"/>
        <dbReference type="Rhea" id="RHEA-COMP:10748"/>
        <dbReference type="ChEBI" id="CHEBI:83833"/>
        <dbReference type="ChEBI" id="CHEBI:83834"/>
        <dbReference type="EC" id="5.2.1.8"/>
    </reaction>
</comment>
<evidence type="ECO:0000256" key="4">
    <source>
        <dbReference type="ARBA" id="ARBA00004514"/>
    </source>
</evidence>
<dbReference type="GO" id="GO:0006457">
    <property type="term" value="P:protein folding"/>
    <property type="evidence" value="ECO:0000318"/>
    <property type="project" value="GO_Central"/>
</dbReference>
<feature type="compositionally biased region" description="Basic and acidic residues" evidence="16">
    <location>
        <begin position="131"/>
        <end position="147"/>
    </location>
</feature>
<dbReference type="GO" id="GO:0012505">
    <property type="term" value="C:endomembrane system"/>
    <property type="evidence" value="ECO:0000318"/>
    <property type="project" value="GO_Central"/>
</dbReference>
<dbReference type="OrthoDB" id="532682at2759"/>
<feature type="repeat" description="TPR" evidence="15">
    <location>
        <begin position="482"/>
        <end position="515"/>
    </location>
</feature>
<evidence type="ECO:0000256" key="7">
    <source>
        <dbReference type="ARBA" id="ARBA00022701"/>
    </source>
</evidence>
<dbReference type="PANTHER" id="PTHR46512:SF1">
    <property type="entry name" value="PEPTIDYLPROLYL ISOMERASE"/>
    <property type="match status" value="1"/>
</dbReference>
<evidence type="ECO:0000259" key="18">
    <source>
        <dbReference type="PROSITE" id="PS50059"/>
    </source>
</evidence>
<dbReference type="SUPFAM" id="SSF54534">
    <property type="entry name" value="FKBP-like"/>
    <property type="match status" value="1"/>
</dbReference>
<keyword evidence="8" id="KW-0677">Repeat</keyword>
<keyword evidence="14" id="KW-0697">Rotamase</keyword>
<dbReference type="STRING" id="10228.B3RSG2"/>
<keyword evidence="12" id="KW-0963">Cytoplasm</keyword>
<dbReference type="Pfam" id="PF07719">
    <property type="entry name" value="TPR_2"/>
    <property type="match status" value="1"/>
</dbReference>
<dbReference type="InterPro" id="IPR019734">
    <property type="entry name" value="TPR_rpt"/>
</dbReference>
<feature type="compositionally biased region" description="Basic and acidic residues" evidence="16">
    <location>
        <begin position="186"/>
        <end position="207"/>
    </location>
</feature>
<dbReference type="GO" id="GO:0005829">
    <property type="term" value="C:cytosol"/>
    <property type="evidence" value="ECO:0000318"/>
    <property type="project" value="GO_Central"/>
</dbReference>
<reference evidence="19 20" key="1">
    <citation type="journal article" date="2008" name="Nature">
        <title>The Trichoplax genome and the nature of placozoans.</title>
        <authorList>
            <person name="Srivastava M."/>
            <person name="Begovic E."/>
            <person name="Chapman J."/>
            <person name="Putnam N.H."/>
            <person name="Hellsten U."/>
            <person name="Kawashima T."/>
            <person name="Kuo A."/>
            <person name="Mitros T."/>
            <person name="Salamov A."/>
            <person name="Carpenter M.L."/>
            <person name="Signorovitch A.Y."/>
            <person name="Moreno M.A."/>
            <person name="Kamm K."/>
            <person name="Grimwood J."/>
            <person name="Schmutz J."/>
            <person name="Shapiro H."/>
            <person name="Grigoriev I.V."/>
            <person name="Buss L.W."/>
            <person name="Schierwater B."/>
            <person name="Dellaporta S.L."/>
            <person name="Rokhsar D.S."/>
        </authorList>
    </citation>
    <scope>NUCLEOTIDE SEQUENCE [LARGE SCALE GENOMIC DNA]</scope>
    <source>
        <strain evidence="19 20">Grell-BS-1999</strain>
    </source>
</reference>
<protein>
    <recommendedName>
        <fullName evidence="14">peptidylprolyl isomerase</fullName>
        <ecNumber evidence="14">5.2.1.8</ecNumber>
    </recommendedName>
</protein>
<dbReference type="InterPro" id="IPR050754">
    <property type="entry name" value="FKBP4/5/8-like"/>
</dbReference>
<feature type="region of interest" description="Disordered" evidence="16">
    <location>
        <begin position="112"/>
        <end position="221"/>
    </location>
</feature>
<comment type="subcellular location">
    <subcellularLocation>
        <location evidence="3">Cytoplasm</location>
        <location evidence="3">Cytoskeleton</location>
    </subcellularLocation>
    <subcellularLocation>
        <location evidence="4">Cytoplasm</location>
        <location evidence="4">Cytosol</location>
    </subcellularLocation>
    <subcellularLocation>
        <location evidence="2">Mitochondrion</location>
    </subcellularLocation>
    <subcellularLocation>
        <location evidence="1">Nucleus</location>
    </subcellularLocation>
</comment>
<dbReference type="FunCoup" id="B3RSG2">
    <property type="interactions" value="913"/>
</dbReference>
<evidence type="ECO:0000256" key="12">
    <source>
        <dbReference type="ARBA" id="ARBA00023212"/>
    </source>
</evidence>
<dbReference type="GO" id="GO:0003755">
    <property type="term" value="F:peptidyl-prolyl cis-trans isomerase activity"/>
    <property type="evidence" value="ECO:0007669"/>
    <property type="project" value="UniProtKB-KW"/>
</dbReference>
<evidence type="ECO:0000313" key="19">
    <source>
        <dbReference type="EMBL" id="EDV27050.1"/>
    </source>
</evidence>
<keyword evidence="12" id="KW-0206">Cytoskeleton</keyword>
<keyword evidence="17" id="KW-0812">Transmembrane</keyword>
<dbReference type="GO" id="GO:0005634">
    <property type="term" value="C:nucleus"/>
    <property type="evidence" value="ECO:0007669"/>
    <property type="project" value="UniProtKB-SubCell"/>
</dbReference>
<dbReference type="PhylomeDB" id="B3RSG2"/>
<evidence type="ECO:0000256" key="17">
    <source>
        <dbReference type="SAM" id="Phobius"/>
    </source>
</evidence>
<dbReference type="Pfam" id="PF00254">
    <property type="entry name" value="FKBP_C"/>
    <property type="match status" value="1"/>
</dbReference>
<evidence type="ECO:0000256" key="9">
    <source>
        <dbReference type="ARBA" id="ARBA00022803"/>
    </source>
</evidence>
<keyword evidence="13" id="KW-0539">Nucleus</keyword>
<dbReference type="GO" id="GO:0005874">
    <property type="term" value="C:microtubule"/>
    <property type="evidence" value="ECO:0007669"/>
    <property type="project" value="UniProtKB-KW"/>
</dbReference>
<proteinExistence type="predicted"/>
<dbReference type="Proteomes" id="UP000009022">
    <property type="component" value="Unassembled WGS sequence"/>
</dbReference>
<dbReference type="InterPro" id="IPR011990">
    <property type="entry name" value="TPR-like_helical_dom_sf"/>
</dbReference>
<dbReference type="SMART" id="SM00028">
    <property type="entry name" value="TPR"/>
    <property type="match status" value="3"/>
</dbReference>
<keyword evidence="7" id="KW-0493">Microtubule</keyword>
<dbReference type="eggNOG" id="KOG0543">
    <property type="taxonomic scope" value="Eukaryota"/>
</dbReference>
<keyword evidence="11" id="KW-0496">Mitochondrion</keyword>
<dbReference type="InterPro" id="IPR001179">
    <property type="entry name" value="PPIase_FKBP_dom"/>
</dbReference>
<evidence type="ECO:0000256" key="14">
    <source>
        <dbReference type="PROSITE-ProRule" id="PRU00277"/>
    </source>
</evidence>
<evidence type="ECO:0000256" key="8">
    <source>
        <dbReference type="ARBA" id="ARBA00022737"/>
    </source>
</evidence>
<dbReference type="CTD" id="6751721"/>
<dbReference type="InterPro" id="IPR046357">
    <property type="entry name" value="PPIase_dom_sf"/>
</dbReference>
<evidence type="ECO:0000256" key="10">
    <source>
        <dbReference type="ARBA" id="ARBA00022990"/>
    </source>
</evidence>
<dbReference type="InterPro" id="IPR013105">
    <property type="entry name" value="TPR_2"/>
</dbReference>
<feature type="transmembrane region" description="Helical" evidence="17">
    <location>
        <begin position="566"/>
        <end position="586"/>
    </location>
</feature>
<keyword evidence="9 15" id="KW-0802">TPR repeat</keyword>
<dbReference type="GO" id="GO:0016020">
    <property type="term" value="C:membrane"/>
    <property type="evidence" value="ECO:0000318"/>
    <property type="project" value="GO_Central"/>
</dbReference>
<evidence type="ECO:0000256" key="16">
    <source>
        <dbReference type="SAM" id="MobiDB-lite"/>
    </source>
</evidence>
<keyword evidence="17" id="KW-0472">Membrane</keyword>
<dbReference type="OMA" id="IREDTHI"/>
<dbReference type="SUPFAM" id="SSF48452">
    <property type="entry name" value="TPR-like"/>
    <property type="match status" value="1"/>
</dbReference>
<keyword evidence="14" id="KW-0413">Isomerase</keyword>
<dbReference type="EC" id="5.2.1.8" evidence="14"/>
<gene>
    <name evidence="19" type="ORF">TRIADDRAFT_63767</name>
</gene>
<dbReference type="InParanoid" id="B3RSG2"/>
<name>B3RSG2_TRIAD</name>
<dbReference type="RefSeq" id="XP_002111046.1">
    <property type="nucleotide sequence ID" value="XM_002111010.1"/>
</dbReference>
<sequence length="589" mass="64543">METTDDTTSKNDHDSNVVQVEENNDSLNNTFPDVNEDAGKVLGEDDIAEQDQKDTESILQQNGSGNDSIQGYNDNGHDTFDESESLAKITGLEAIDSSIVQETAEIDYNTFDGQLDGDEIEGQNTTNFTSDIDRTEEIKGDETKDDTGSISELDDSNDIREDTHIGNRISDALGINEEAASTDESASERNDSKSDSVKESLRDESEGSKICSGSDQTGERTMQDSINEFSSSEDTLKVKTAEITSRAENIEMKDEEAITVETVDVDKSDGLNWVDVVGSGQLKKATLVAGSGVAPKKGQLVTIKYSMHLSNAIVVLHDMESQFILGEGEVIPALDLVVALMNVGETVCVFANSRYGYAQYGSSKHNVPQDADLEFEVTLIDVSDGPNITNMTEDERIGLGHRRRQYGNELFQDKNYFAAISCYTKALNVIEPPIAIANPSDELQSIRAKCWNNLAAAQLKIEAYDAAAKSCKNVLLVEENNVKAWFRQAKIYAAKGDLETALDSMKKAYSLDPSSKLISDEYAALKQRVTCDRKKEREIYRRMVGGTKKLTKQEDTLLSNVLSSPWKIAIGASVVAVTGILAAYLLSRR</sequence>
<dbReference type="PROSITE" id="PS50005">
    <property type="entry name" value="TPR"/>
    <property type="match status" value="1"/>
</dbReference>
<keyword evidence="10" id="KW-0007">Acetylation</keyword>
<evidence type="ECO:0000256" key="6">
    <source>
        <dbReference type="ARBA" id="ARBA00022553"/>
    </source>
</evidence>
<keyword evidence="5" id="KW-0488">Methylation</keyword>
<evidence type="ECO:0000256" key="1">
    <source>
        <dbReference type="ARBA" id="ARBA00004123"/>
    </source>
</evidence>
<evidence type="ECO:0000313" key="20">
    <source>
        <dbReference type="Proteomes" id="UP000009022"/>
    </source>
</evidence>
<dbReference type="EMBL" id="DS985243">
    <property type="protein sequence ID" value="EDV27050.1"/>
    <property type="molecule type" value="Genomic_DNA"/>
</dbReference>
<evidence type="ECO:0000256" key="2">
    <source>
        <dbReference type="ARBA" id="ARBA00004173"/>
    </source>
</evidence>
<dbReference type="HOGENOM" id="CLU_463325_0_0_1"/>
<dbReference type="GO" id="GO:0044183">
    <property type="term" value="F:protein folding chaperone"/>
    <property type="evidence" value="ECO:0000318"/>
    <property type="project" value="GO_Central"/>
</dbReference>
<dbReference type="KEGG" id="tad:TRIADDRAFT_63767"/>
<dbReference type="GO" id="GO:0005740">
    <property type="term" value="C:mitochondrial envelope"/>
    <property type="evidence" value="ECO:0000318"/>
    <property type="project" value="GO_Central"/>
</dbReference>
<dbReference type="PANTHER" id="PTHR46512">
    <property type="entry name" value="PEPTIDYLPROLYL ISOMERASE"/>
    <property type="match status" value="1"/>
</dbReference>
<dbReference type="GeneID" id="6751721"/>
<feature type="domain" description="PPIase FKBP-type" evidence="18">
    <location>
        <begin position="298"/>
        <end position="383"/>
    </location>
</feature>